<name>A0A1A9KH57_9PSED</name>
<dbReference type="AlphaFoldDB" id="A0A1A9KH57"/>
<accession>A0A1A9KH57</accession>
<reference evidence="1 2" key="1">
    <citation type="submission" date="2016-05" db="EMBL/GenBank/DDBJ databases">
        <title>Genome Sequence of Pseudomonas citronellolis Strain SJTE-3, an Estrogens and Persistent Organic Pollutants degradation strain.</title>
        <authorList>
            <person name="Liang R."/>
        </authorList>
    </citation>
    <scope>NUCLEOTIDE SEQUENCE [LARGE SCALE GENOMIC DNA]</scope>
    <source>
        <strain evidence="1 2">SJTE-3</strain>
    </source>
</reference>
<protein>
    <submittedName>
        <fullName evidence="1">Uncharacterized protein</fullName>
    </submittedName>
</protein>
<dbReference type="Proteomes" id="UP000077748">
    <property type="component" value="Chromosome"/>
</dbReference>
<gene>
    <name evidence="1" type="ORF">A9C11_21160</name>
</gene>
<sequence length="178" mass="20109">MCCEADVSESRLRIPLGDCCLVCEGFRQRVAGRPSLEVDGDLLWALEHSSWQPLAVTLEPLADGARVRPLPLERQSAFDAQRALDWRDDEVRIACLPEVRDPRALLDWCRARWPGAAFGAQALDAQAYAWGRLLRLDCRRAGLAVAGHEHFLLPHAYPCVYLGHLALDWRRLRFEPNA</sequence>
<evidence type="ECO:0000313" key="1">
    <source>
        <dbReference type="EMBL" id="ANI16323.1"/>
    </source>
</evidence>
<organism evidence="1 2">
    <name type="scientific">Pseudomonas citronellolis</name>
    <dbReference type="NCBI Taxonomy" id="53408"/>
    <lineage>
        <taxon>Bacteria</taxon>
        <taxon>Pseudomonadati</taxon>
        <taxon>Pseudomonadota</taxon>
        <taxon>Gammaproteobacteria</taxon>
        <taxon>Pseudomonadales</taxon>
        <taxon>Pseudomonadaceae</taxon>
        <taxon>Pseudomonas</taxon>
    </lineage>
</organism>
<dbReference type="EMBL" id="CP015878">
    <property type="protein sequence ID" value="ANI16323.1"/>
    <property type="molecule type" value="Genomic_DNA"/>
</dbReference>
<evidence type="ECO:0000313" key="2">
    <source>
        <dbReference type="Proteomes" id="UP000077748"/>
    </source>
</evidence>
<proteinExistence type="predicted"/>